<keyword evidence="3" id="KW-1185">Reference proteome</keyword>
<keyword evidence="1" id="KW-1133">Transmembrane helix</keyword>
<feature type="transmembrane region" description="Helical" evidence="1">
    <location>
        <begin position="12"/>
        <end position="38"/>
    </location>
</feature>
<evidence type="ECO:0000256" key="1">
    <source>
        <dbReference type="SAM" id="Phobius"/>
    </source>
</evidence>
<comment type="caution">
    <text evidence="2">The sequence shown here is derived from an EMBL/GenBank/DDBJ whole genome shotgun (WGS) entry which is preliminary data.</text>
</comment>
<organism evidence="2 3">
    <name type="scientific">Crateriforma conspicua</name>
    <dbReference type="NCBI Taxonomy" id="2527996"/>
    <lineage>
        <taxon>Bacteria</taxon>
        <taxon>Pseudomonadati</taxon>
        <taxon>Planctomycetota</taxon>
        <taxon>Planctomycetia</taxon>
        <taxon>Planctomycetales</taxon>
        <taxon>Planctomycetaceae</taxon>
        <taxon>Crateriforma</taxon>
    </lineage>
</organism>
<reference evidence="2 3" key="1">
    <citation type="submission" date="2019-02" db="EMBL/GenBank/DDBJ databases">
        <title>Deep-cultivation of Planctomycetes and their phenomic and genomic characterization uncovers novel biology.</title>
        <authorList>
            <person name="Wiegand S."/>
            <person name="Jogler M."/>
            <person name="Boedeker C."/>
            <person name="Pinto D."/>
            <person name="Vollmers J."/>
            <person name="Rivas-Marin E."/>
            <person name="Kohn T."/>
            <person name="Peeters S.H."/>
            <person name="Heuer A."/>
            <person name="Rast P."/>
            <person name="Oberbeckmann S."/>
            <person name="Bunk B."/>
            <person name="Jeske O."/>
            <person name="Meyerdierks A."/>
            <person name="Storesund J.E."/>
            <person name="Kallscheuer N."/>
            <person name="Luecker S."/>
            <person name="Lage O.M."/>
            <person name="Pohl T."/>
            <person name="Merkel B.J."/>
            <person name="Hornburger P."/>
            <person name="Mueller R.-W."/>
            <person name="Bruemmer F."/>
            <person name="Labrenz M."/>
            <person name="Spormann A.M."/>
            <person name="Op Den Camp H."/>
            <person name="Overmann J."/>
            <person name="Amann R."/>
            <person name="Jetten M.S.M."/>
            <person name="Mascher T."/>
            <person name="Medema M.H."/>
            <person name="Devos D.P."/>
            <person name="Kaster A.-K."/>
            <person name="Ovreas L."/>
            <person name="Rohde M."/>
            <person name="Galperin M.Y."/>
            <person name="Jogler C."/>
        </authorList>
    </citation>
    <scope>NUCLEOTIDE SEQUENCE [LARGE SCALE GENOMIC DNA]</scope>
    <source>
        <strain evidence="2 3">Pan14r</strain>
    </source>
</reference>
<name>A0A5C5Y6L0_9PLAN</name>
<accession>A0A5C5Y6L0</accession>
<keyword evidence="1" id="KW-0472">Membrane</keyword>
<proteinExistence type="predicted"/>
<sequence>MTGDEEEKAGCFPAILAATLIMGMVFCIGCGLSAWVIFGKRTEMAIVTMEKNFVPMVQQSRLESDDKAAVLEQFEDFIRDMKADNVENWQASGVLQRLVNLPVVEWGDLQAVEAYAQTRDPELADEARLQLSRLRRAIELQEAVRIDVTDALKPVMRPSDDPLMVQVLIDPLNDQAVKETVLRAKLLADRAEIPDKPFEDVQIGRIVRRQIEAGMLKGTY</sequence>
<protein>
    <submittedName>
        <fullName evidence="2">Uncharacterized protein</fullName>
    </submittedName>
</protein>
<evidence type="ECO:0000313" key="3">
    <source>
        <dbReference type="Proteomes" id="UP000317238"/>
    </source>
</evidence>
<dbReference type="AlphaFoldDB" id="A0A5C5Y6L0"/>
<keyword evidence="1" id="KW-0812">Transmembrane</keyword>
<evidence type="ECO:0000313" key="2">
    <source>
        <dbReference type="EMBL" id="TWT69905.1"/>
    </source>
</evidence>
<dbReference type="Proteomes" id="UP000317238">
    <property type="component" value="Unassembled WGS sequence"/>
</dbReference>
<dbReference type="EMBL" id="SJPL01000001">
    <property type="protein sequence ID" value="TWT69905.1"/>
    <property type="molecule type" value="Genomic_DNA"/>
</dbReference>
<gene>
    <name evidence="2" type="ORF">Pan14r_22020</name>
</gene>